<evidence type="ECO:0000256" key="2">
    <source>
        <dbReference type="SAM" id="Phobius"/>
    </source>
</evidence>
<feature type="transmembrane region" description="Helical" evidence="2">
    <location>
        <begin position="423"/>
        <end position="443"/>
    </location>
</feature>
<evidence type="ECO:0000313" key="5">
    <source>
        <dbReference type="EMBL" id="KKQ34754.1"/>
    </source>
</evidence>
<dbReference type="InterPro" id="IPR018702">
    <property type="entry name" value="DUF2207"/>
</dbReference>
<dbReference type="Pfam" id="PF20990">
    <property type="entry name" value="DUF2207_C"/>
    <property type="match status" value="1"/>
</dbReference>
<proteinExistence type="predicted"/>
<feature type="domain" description="Predicted membrane protein YciQ-like C-terminal" evidence="4">
    <location>
        <begin position="268"/>
        <end position="504"/>
    </location>
</feature>
<feature type="domain" description="DUF2207" evidence="3">
    <location>
        <begin position="31"/>
        <end position="214"/>
    </location>
</feature>
<feature type="transmembrane region" description="Helical" evidence="2">
    <location>
        <begin position="229"/>
        <end position="250"/>
    </location>
</feature>
<protein>
    <recommendedName>
        <fullName evidence="7">DUF2207 domain-containing protein</fullName>
    </recommendedName>
</protein>
<dbReference type="EMBL" id="LBTF01000038">
    <property type="protein sequence ID" value="KKQ34754.1"/>
    <property type="molecule type" value="Genomic_DNA"/>
</dbReference>
<sequence length="536" mass="59687">MITNMRKFTIFLILFFLFLVFPTSKSLAEEKINSFESKIIINQDSSIFVEEKISYDFGTEERHGTFRDIPTKYDTNVGKRSIKLDILGVERDGVSEPYDYSGDRIKIGDANKTINGSHEYLIQYSVLGAINYFDDFDELYWNVTGNSWPVMIENAKASVILTSEIPKENLKAGCYQGIFGSNESCITSFDKDNIIFSSTRNLNQGEGLTLAIGFPKGLIIPISGSQKTWWWLRDNYIAFLPVIVFILLYMRWRKYGKDPIGRGTIIAEYEPPRDVLPTMVGSLVDEKVDNRDISAGLIYLAEQGFAKIKKIEKSGFLGFKSSDYELELLKDIGSCTTKTERTILEMFFGQGANKGKIKNISEFKNNRSFVAEVEALKSSLYQDMTDRGFFVQNPQKAKVPYIILGIIILAVGFFIGVPIFGLIGILGFGLSGILFIIFGSLMSKKTPLGAETKDHILGFKIFLTVTEKDRLAFHNSPERTPEQFMKFLPYAIALSVENKWAKQFEGIYITASKGGSGSGGGGFSGGGMGGGGGGSW</sequence>
<evidence type="ECO:0000259" key="3">
    <source>
        <dbReference type="Pfam" id="PF09972"/>
    </source>
</evidence>
<evidence type="ECO:0000256" key="1">
    <source>
        <dbReference type="SAM" id="MobiDB-lite"/>
    </source>
</evidence>
<feature type="transmembrane region" description="Helical" evidence="2">
    <location>
        <begin position="399"/>
        <end position="417"/>
    </location>
</feature>
<evidence type="ECO:0008006" key="7">
    <source>
        <dbReference type="Google" id="ProtNLM"/>
    </source>
</evidence>
<evidence type="ECO:0000259" key="4">
    <source>
        <dbReference type="Pfam" id="PF20990"/>
    </source>
</evidence>
<evidence type="ECO:0000313" key="6">
    <source>
        <dbReference type="Proteomes" id="UP000033876"/>
    </source>
</evidence>
<organism evidence="5 6">
    <name type="scientific">Candidatus Nomurabacteria bacterium GW2011_GWB1_37_5</name>
    <dbReference type="NCBI Taxonomy" id="1618742"/>
    <lineage>
        <taxon>Bacteria</taxon>
        <taxon>Candidatus Nomuraibacteriota</taxon>
    </lineage>
</organism>
<dbReference type="Pfam" id="PF09972">
    <property type="entry name" value="DUF2207"/>
    <property type="match status" value="1"/>
</dbReference>
<dbReference type="InterPro" id="IPR048389">
    <property type="entry name" value="YciQ-like_C"/>
</dbReference>
<reference evidence="5 6" key="1">
    <citation type="journal article" date="2015" name="Nature">
        <title>rRNA introns, odd ribosomes, and small enigmatic genomes across a large radiation of phyla.</title>
        <authorList>
            <person name="Brown C.T."/>
            <person name="Hug L.A."/>
            <person name="Thomas B.C."/>
            <person name="Sharon I."/>
            <person name="Castelle C.J."/>
            <person name="Singh A."/>
            <person name="Wilkins M.J."/>
            <person name="Williams K.H."/>
            <person name="Banfield J.F."/>
        </authorList>
    </citation>
    <scope>NUCLEOTIDE SEQUENCE [LARGE SCALE GENOMIC DNA]</scope>
</reference>
<dbReference type="Proteomes" id="UP000033876">
    <property type="component" value="Unassembled WGS sequence"/>
</dbReference>
<keyword evidence="2" id="KW-1133">Transmembrane helix</keyword>
<dbReference type="AlphaFoldDB" id="A0A0G0JD89"/>
<keyword evidence="2" id="KW-0472">Membrane</keyword>
<gene>
    <name evidence="5" type="ORF">US50_C0038G0014</name>
</gene>
<name>A0A0G0JD89_9BACT</name>
<feature type="region of interest" description="Disordered" evidence="1">
    <location>
        <begin position="514"/>
        <end position="536"/>
    </location>
</feature>
<comment type="caution">
    <text evidence="5">The sequence shown here is derived from an EMBL/GenBank/DDBJ whole genome shotgun (WGS) entry which is preliminary data.</text>
</comment>
<accession>A0A0G0JD89</accession>
<keyword evidence="2" id="KW-0812">Transmembrane</keyword>